<protein>
    <recommendedName>
        <fullName evidence="4">AT-hook motif nuclear-localized protein</fullName>
    </recommendedName>
</protein>
<dbReference type="PANTHER" id="PTHR31100:SF8">
    <property type="entry name" value="AT-HOOK MOTIF NUCLEAR-LOCALIZED PROTEIN 19"/>
    <property type="match status" value="1"/>
</dbReference>
<dbReference type="PANTHER" id="PTHR31100">
    <property type="entry name" value="AT-HOOK MOTIF NUCLEAR-LOCALIZED PROTEIN 15"/>
    <property type="match status" value="1"/>
</dbReference>
<sequence>MADYVGTISLSHARDLSHTSEEEEEEHSPRSVPPLTGIPSGGSSRPMLSANNRGVGGEIIVSTAEVSTRKPRGRPPGSKNKPKPPIVVTRESDSAYETEDPRDLRRFRYRRDSGTVRTKTPLGYQHTQRHWDCVKRAQGQVFGGIVAGKVVAASQVVLVGATFMSSSFHRLPGELGDADEEAKPGGGGWWCKRGLLKYY</sequence>
<dbReference type="EMBL" id="CM018034">
    <property type="protein sequence ID" value="KAA8544600.1"/>
    <property type="molecule type" value="Genomic_DNA"/>
</dbReference>
<evidence type="ECO:0008006" key="4">
    <source>
        <dbReference type="Google" id="ProtNLM"/>
    </source>
</evidence>
<dbReference type="OrthoDB" id="1911285at2759"/>
<dbReference type="GO" id="GO:0003700">
    <property type="term" value="F:DNA-binding transcription factor activity"/>
    <property type="evidence" value="ECO:0007669"/>
    <property type="project" value="TreeGrafter"/>
</dbReference>
<evidence type="ECO:0000313" key="2">
    <source>
        <dbReference type="EMBL" id="KAA8544600.1"/>
    </source>
</evidence>
<name>A0A5J5BR74_9ASTE</name>
<organism evidence="2 3">
    <name type="scientific">Nyssa sinensis</name>
    <dbReference type="NCBI Taxonomy" id="561372"/>
    <lineage>
        <taxon>Eukaryota</taxon>
        <taxon>Viridiplantae</taxon>
        <taxon>Streptophyta</taxon>
        <taxon>Embryophyta</taxon>
        <taxon>Tracheophyta</taxon>
        <taxon>Spermatophyta</taxon>
        <taxon>Magnoliopsida</taxon>
        <taxon>eudicotyledons</taxon>
        <taxon>Gunneridae</taxon>
        <taxon>Pentapetalae</taxon>
        <taxon>asterids</taxon>
        <taxon>Cornales</taxon>
        <taxon>Nyssaceae</taxon>
        <taxon>Nyssa</taxon>
    </lineage>
</organism>
<dbReference type="AlphaFoldDB" id="A0A5J5BR74"/>
<keyword evidence="3" id="KW-1185">Reference proteome</keyword>
<dbReference type="InterPro" id="IPR014476">
    <property type="entry name" value="AHL15-29"/>
</dbReference>
<evidence type="ECO:0000256" key="1">
    <source>
        <dbReference type="SAM" id="MobiDB-lite"/>
    </source>
</evidence>
<reference evidence="2 3" key="1">
    <citation type="submission" date="2019-09" db="EMBL/GenBank/DDBJ databases">
        <title>A chromosome-level genome assembly of the Chinese tupelo Nyssa sinensis.</title>
        <authorList>
            <person name="Yang X."/>
            <person name="Kang M."/>
            <person name="Yang Y."/>
            <person name="Xiong H."/>
            <person name="Wang M."/>
            <person name="Zhang Z."/>
            <person name="Wang Z."/>
            <person name="Wu H."/>
            <person name="Ma T."/>
            <person name="Liu J."/>
            <person name="Xi Z."/>
        </authorList>
    </citation>
    <scope>NUCLEOTIDE SEQUENCE [LARGE SCALE GENOMIC DNA]</scope>
    <source>
        <strain evidence="2">J267</strain>
        <tissue evidence="2">Leaf</tissue>
    </source>
</reference>
<dbReference type="GO" id="GO:0003680">
    <property type="term" value="F:minor groove of adenine-thymine-rich DNA binding"/>
    <property type="evidence" value="ECO:0007669"/>
    <property type="project" value="InterPro"/>
</dbReference>
<evidence type="ECO:0000313" key="3">
    <source>
        <dbReference type="Proteomes" id="UP000325577"/>
    </source>
</evidence>
<dbReference type="GO" id="GO:0005634">
    <property type="term" value="C:nucleus"/>
    <property type="evidence" value="ECO:0007669"/>
    <property type="project" value="TreeGrafter"/>
</dbReference>
<accession>A0A5J5BR74</accession>
<gene>
    <name evidence="2" type="ORF">F0562_022612</name>
</gene>
<proteinExistence type="predicted"/>
<dbReference type="Proteomes" id="UP000325577">
    <property type="component" value="Linkage Group LG11"/>
</dbReference>
<feature type="region of interest" description="Disordered" evidence="1">
    <location>
        <begin position="1"/>
        <end position="102"/>
    </location>
</feature>